<gene>
    <name evidence="1" type="ORF">CIP107547_00715</name>
</gene>
<comment type="caution">
    <text evidence="1">The sequence shown here is derived from an EMBL/GenBank/DDBJ whole genome shotgun (WGS) entry which is preliminary data.</text>
</comment>
<proteinExistence type="predicted"/>
<evidence type="ECO:0000313" key="2">
    <source>
        <dbReference type="Proteomes" id="UP000480222"/>
    </source>
</evidence>
<dbReference type="EMBL" id="CADDAV010000009">
    <property type="protein sequence ID" value="CAB0590248.1"/>
    <property type="molecule type" value="Genomic_DNA"/>
</dbReference>
<name>A0A811G1F8_CORDP</name>
<protein>
    <submittedName>
        <fullName evidence="1">Iron transport system exported solute-binding protein</fullName>
    </submittedName>
</protein>
<dbReference type="Proteomes" id="UP000480222">
    <property type="component" value="Unassembled WGS sequence"/>
</dbReference>
<sequence length="41" mass="4555">MNIDGAEHVRKGFERFDLVPSSDVKPALQLPKTVAGQDFLK</sequence>
<organism evidence="1 2">
    <name type="scientific">Corynebacterium diphtheriae</name>
    <dbReference type="NCBI Taxonomy" id="1717"/>
    <lineage>
        <taxon>Bacteria</taxon>
        <taxon>Bacillati</taxon>
        <taxon>Actinomycetota</taxon>
        <taxon>Actinomycetes</taxon>
        <taxon>Mycobacteriales</taxon>
        <taxon>Corynebacteriaceae</taxon>
        <taxon>Corynebacterium</taxon>
    </lineage>
</organism>
<evidence type="ECO:0000313" key="1">
    <source>
        <dbReference type="EMBL" id="CAB0590248.1"/>
    </source>
</evidence>
<reference evidence="1 2" key="1">
    <citation type="submission" date="2020-02" db="EMBL/GenBank/DDBJ databases">
        <authorList>
            <person name="Brisse S."/>
        </authorList>
    </citation>
    <scope>NUCLEOTIDE SEQUENCE [LARGE SCALE GENOMIC DNA]</scope>
    <source>
        <strain evidence="1">CIP107547</strain>
    </source>
</reference>
<accession>A0A811G1F8</accession>
<dbReference type="AlphaFoldDB" id="A0A811G1F8"/>